<organism evidence="3 4">
    <name type="scientific">Paenibacillus mucilaginosus (strain KNP414)</name>
    <dbReference type="NCBI Taxonomy" id="1036673"/>
    <lineage>
        <taxon>Bacteria</taxon>
        <taxon>Bacillati</taxon>
        <taxon>Bacillota</taxon>
        <taxon>Bacilli</taxon>
        <taxon>Bacillales</taxon>
        <taxon>Paenibacillaceae</taxon>
        <taxon>Paenibacillus</taxon>
    </lineage>
</organism>
<dbReference type="Gene3D" id="3.40.50.720">
    <property type="entry name" value="NAD(P)-binding Rossmann-like Domain"/>
    <property type="match status" value="1"/>
</dbReference>
<proteinExistence type="predicted"/>
<accession>F8FRB0</accession>
<dbReference type="PANTHER" id="PTHR43708:SF4">
    <property type="entry name" value="OXIDOREDUCTASE YCEM-RELATED"/>
    <property type="match status" value="1"/>
</dbReference>
<feature type="domain" description="YceM-like C-terminal" evidence="2">
    <location>
        <begin position="129"/>
        <end position="249"/>
    </location>
</feature>
<dbReference type="InterPro" id="IPR051317">
    <property type="entry name" value="Gfo/Idh/MocA_oxidoreduct"/>
</dbReference>
<dbReference type="RefSeq" id="WP_013914524.1">
    <property type="nucleotide sequence ID" value="NC_015690.1"/>
</dbReference>
<evidence type="ECO:0000313" key="3">
    <source>
        <dbReference type="EMBL" id="AEI39360.1"/>
    </source>
</evidence>
<dbReference type="Pfam" id="PF01408">
    <property type="entry name" value="GFO_IDH_MocA"/>
    <property type="match status" value="1"/>
</dbReference>
<dbReference type="InterPro" id="IPR048477">
    <property type="entry name" value="YceM-like_C"/>
</dbReference>
<dbReference type="EMBL" id="CP002869">
    <property type="protein sequence ID" value="AEI39360.1"/>
    <property type="molecule type" value="Genomic_DNA"/>
</dbReference>
<dbReference type="PANTHER" id="PTHR43708">
    <property type="entry name" value="CONSERVED EXPRESSED OXIDOREDUCTASE (EUROFUNG)"/>
    <property type="match status" value="1"/>
</dbReference>
<dbReference type="SUPFAM" id="SSF55347">
    <property type="entry name" value="Glyceraldehyde-3-phosphate dehydrogenase-like, C-terminal domain"/>
    <property type="match status" value="1"/>
</dbReference>
<dbReference type="PATRIC" id="fig|1036673.3.peg.679"/>
<dbReference type="AlphaFoldDB" id="F8FRB0"/>
<gene>
    <name evidence="3" type="ordered locus">KNP414_00770</name>
</gene>
<evidence type="ECO:0000313" key="4">
    <source>
        <dbReference type="Proteomes" id="UP000006620"/>
    </source>
</evidence>
<dbReference type="GO" id="GO:0000166">
    <property type="term" value="F:nucleotide binding"/>
    <property type="evidence" value="ECO:0007669"/>
    <property type="project" value="InterPro"/>
</dbReference>
<sequence length="312" mass="34274">MRTRIGIIGLGDIARKVYLPLLSTDESVEIAGIASRSEATVERLGDQYRIAGRFGSVSELLERAQPEAVFVHSPTGTHEEIVTACLQAGVHVYVDKPLSYELQASERMAALAEERGLLLGVGFNRRFAPLYTAAKAWLEEAGGFDQAVAVKHRTKLQSLSAKETLYDDLIHMLDLLLWLGGEEAETAAYLERCNAAGQLLHCTGTLSFGRPDGRGRVGQFGMVREAGSDLERLELHGAYRSAEVVNLEQAVWMEAGSSPRHQSFGTWDTILHRRGFAGVVSHFLESLSDPQGCTIRADRVLAVHRLVEKLHP</sequence>
<dbReference type="KEGG" id="pms:KNP414_00770"/>
<evidence type="ECO:0000259" key="2">
    <source>
        <dbReference type="Pfam" id="PF21378"/>
    </source>
</evidence>
<dbReference type="SUPFAM" id="SSF51735">
    <property type="entry name" value="NAD(P)-binding Rossmann-fold domains"/>
    <property type="match status" value="1"/>
</dbReference>
<protein>
    <submittedName>
        <fullName evidence="3">Putative oxidoreductase</fullName>
    </submittedName>
</protein>
<dbReference type="Gene3D" id="3.30.360.10">
    <property type="entry name" value="Dihydrodipicolinate Reductase, domain 2"/>
    <property type="match status" value="1"/>
</dbReference>
<evidence type="ECO:0000259" key="1">
    <source>
        <dbReference type="Pfam" id="PF01408"/>
    </source>
</evidence>
<dbReference type="InterPro" id="IPR000683">
    <property type="entry name" value="Gfo/Idh/MocA-like_OxRdtase_N"/>
</dbReference>
<dbReference type="Proteomes" id="UP000006620">
    <property type="component" value="Chromosome"/>
</dbReference>
<dbReference type="Pfam" id="PF21378">
    <property type="entry name" value="YceM-like_C"/>
    <property type="match status" value="1"/>
</dbReference>
<name>F8FRB0_PAEMK</name>
<feature type="domain" description="Gfo/Idh/MocA-like oxidoreductase N-terminal" evidence="1">
    <location>
        <begin position="4"/>
        <end position="123"/>
    </location>
</feature>
<dbReference type="InterPro" id="IPR036291">
    <property type="entry name" value="NAD(P)-bd_dom_sf"/>
</dbReference>
<reference evidence="4" key="1">
    <citation type="submission" date="2011-06" db="EMBL/GenBank/DDBJ databases">
        <title>Complete genome sequence of Paenibacillus mucilaginosus KNP414.</title>
        <authorList>
            <person name="Wang J."/>
            <person name="Hu S."/>
            <person name="Hu X."/>
            <person name="Zhang B."/>
            <person name="Dong D."/>
            <person name="Zhang S."/>
            <person name="Zhao K."/>
            <person name="Wu D."/>
        </authorList>
    </citation>
    <scope>NUCLEOTIDE SEQUENCE [LARGE SCALE GENOMIC DNA]</scope>
    <source>
        <strain evidence="4">KNP414</strain>
    </source>
</reference>
<dbReference type="HOGENOM" id="CLU_023194_23_0_9"/>
<reference evidence="3 4" key="2">
    <citation type="journal article" date="2013" name="Genome Announc.">
        <title>Genome Sequence of Growth-Improving Paenibacillus mucilaginosus Strain KNP414.</title>
        <authorList>
            <person name="Lu J.J."/>
            <person name="Wang J.F."/>
            <person name="Hu X.F."/>
        </authorList>
    </citation>
    <scope>NUCLEOTIDE SEQUENCE [LARGE SCALE GENOMIC DNA]</scope>
    <source>
        <strain evidence="3 4">KNP414</strain>
    </source>
</reference>